<dbReference type="PANTHER" id="PTHR13191">
    <property type="entry name" value="RIBOSOMAL RNA PROCESSING PROTEIN 7-RELATED"/>
    <property type="match status" value="1"/>
</dbReference>
<sequence length="43" mass="5453">MFSIYKYQVRESKRQKIAELREKFEEDKLRIQAMKEARKFRPF</sequence>
<proteinExistence type="inferred from homology"/>
<name>F6VJW8_CIOIN</name>
<comment type="similarity">
    <text evidence="1">Belongs to the RRP7 family.</text>
</comment>
<dbReference type="InterPro" id="IPR024326">
    <property type="entry name" value="RRP7_C"/>
</dbReference>
<accession>F6VJW8</accession>
<protein>
    <recommendedName>
        <fullName evidence="3">Ribosomal RNA-processing protein 7 C-terminal domain-containing protein</fullName>
    </recommendedName>
</protein>
<dbReference type="AlphaFoldDB" id="F6VJW8"/>
<evidence type="ECO:0000256" key="2">
    <source>
        <dbReference type="SAM" id="Coils"/>
    </source>
</evidence>
<organism evidence="4 5">
    <name type="scientific">Ciona intestinalis</name>
    <name type="common">Transparent sea squirt</name>
    <name type="synonym">Ascidia intestinalis</name>
    <dbReference type="NCBI Taxonomy" id="7719"/>
    <lineage>
        <taxon>Eukaryota</taxon>
        <taxon>Metazoa</taxon>
        <taxon>Chordata</taxon>
        <taxon>Tunicata</taxon>
        <taxon>Ascidiacea</taxon>
        <taxon>Phlebobranchia</taxon>
        <taxon>Cionidae</taxon>
        <taxon>Ciona</taxon>
    </lineage>
</organism>
<keyword evidence="5" id="KW-1185">Reference proteome</keyword>
<dbReference type="InterPro" id="IPR040446">
    <property type="entry name" value="RRP7"/>
</dbReference>
<dbReference type="EMBL" id="EAAA01001129">
    <property type="status" value="NOT_ANNOTATED_CDS"/>
    <property type="molecule type" value="Genomic_DNA"/>
</dbReference>
<dbReference type="Pfam" id="PF12923">
    <property type="entry name" value="RRP7"/>
    <property type="match status" value="1"/>
</dbReference>
<keyword evidence="2" id="KW-0175">Coiled coil</keyword>
<dbReference type="InParanoid" id="F6VJW8"/>
<evidence type="ECO:0000313" key="4">
    <source>
        <dbReference type="Ensembl" id="ENSCINP00000014845.3"/>
    </source>
</evidence>
<dbReference type="Gene3D" id="6.10.250.1770">
    <property type="match status" value="1"/>
</dbReference>
<evidence type="ECO:0000313" key="5">
    <source>
        <dbReference type="Proteomes" id="UP000008144"/>
    </source>
</evidence>
<dbReference type="Proteomes" id="UP000008144">
    <property type="component" value="Chromosome 13"/>
</dbReference>
<dbReference type="PANTHER" id="PTHR13191:SF0">
    <property type="entry name" value="RIBOSOMAL RNA-PROCESSING PROTEIN 7 HOMOLOG A-RELATED"/>
    <property type="match status" value="1"/>
</dbReference>
<evidence type="ECO:0000259" key="3">
    <source>
        <dbReference type="Pfam" id="PF12923"/>
    </source>
</evidence>
<reference evidence="4" key="4">
    <citation type="submission" date="2025-09" db="UniProtKB">
        <authorList>
            <consortium name="Ensembl"/>
        </authorList>
    </citation>
    <scope>IDENTIFICATION</scope>
</reference>
<evidence type="ECO:0000256" key="1">
    <source>
        <dbReference type="ARBA" id="ARBA00006110"/>
    </source>
</evidence>
<feature type="coiled-coil region" evidence="2">
    <location>
        <begin position="10"/>
        <end position="37"/>
    </location>
</feature>
<reference evidence="4" key="3">
    <citation type="submission" date="2025-08" db="UniProtKB">
        <authorList>
            <consortium name="Ensembl"/>
        </authorList>
    </citation>
    <scope>IDENTIFICATION</scope>
</reference>
<reference evidence="5" key="1">
    <citation type="journal article" date="2002" name="Science">
        <title>The draft genome of Ciona intestinalis: insights into chordate and vertebrate origins.</title>
        <authorList>
            <person name="Dehal P."/>
            <person name="Satou Y."/>
            <person name="Campbell R.K."/>
            <person name="Chapman J."/>
            <person name="Degnan B."/>
            <person name="De Tomaso A."/>
            <person name="Davidson B."/>
            <person name="Di Gregorio A."/>
            <person name="Gelpke M."/>
            <person name="Goodstein D.M."/>
            <person name="Harafuji N."/>
            <person name="Hastings K.E."/>
            <person name="Ho I."/>
            <person name="Hotta K."/>
            <person name="Huang W."/>
            <person name="Kawashima T."/>
            <person name="Lemaire P."/>
            <person name="Martinez D."/>
            <person name="Meinertzhagen I.A."/>
            <person name="Necula S."/>
            <person name="Nonaka M."/>
            <person name="Putnam N."/>
            <person name="Rash S."/>
            <person name="Saiga H."/>
            <person name="Satake M."/>
            <person name="Terry A."/>
            <person name="Yamada L."/>
            <person name="Wang H.G."/>
            <person name="Awazu S."/>
            <person name="Azumi K."/>
            <person name="Boore J."/>
            <person name="Branno M."/>
            <person name="Chin-Bow S."/>
            <person name="DeSantis R."/>
            <person name="Doyle S."/>
            <person name="Francino P."/>
            <person name="Keys D.N."/>
            <person name="Haga S."/>
            <person name="Hayashi H."/>
            <person name="Hino K."/>
            <person name="Imai K.S."/>
            <person name="Inaba K."/>
            <person name="Kano S."/>
            <person name="Kobayashi K."/>
            <person name="Kobayashi M."/>
            <person name="Lee B.I."/>
            <person name="Makabe K.W."/>
            <person name="Manohar C."/>
            <person name="Matassi G."/>
            <person name="Medina M."/>
            <person name="Mochizuki Y."/>
            <person name="Mount S."/>
            <person name="Morishita T."/>
            <person name="Miura S."/>
            <person name="Nakayama A."/>
            <person name="Nishizaka S."/>
            <person name="Nomoto H."/>
            <person name="Ohta F."/>
            <person name="Oishi K."/>
            <person name="Rigoutsos I."/>
            <person name="Sano M."/>
            <person name="Sasaki A."/>
            <person name="Sasakura Y."/>
            <person name="Shoguchi E."/>
            <person name="Shin-i T."/>
            <person name="Spagnuolo A."/>
            <person name="Stainier D."/>
            <person name="Suzuki M.M."/>
            <person name="Tassy O."/>
            <person name="Takatori N."/>
            <person name="Tokuoka M."/>
            <person name="Yagi K."/>
            <person name="Yoshizaki F."/>
            <person name="Wada S."/>
            <person name="Zhang C."/>
            <person name="Hyatt P.D."/>
            <person name="Larimer F."/>
            <person name="Detter C."/>
            <person name="Doggett N."/>
            <person name="Glavina T."/>
            <person name="Hawkins T."/>
            <person name="Richardson P."/>
            <person name="Lucas S."/>
            <person name="Kohara Y."/>
            <person name="Levine M."/>
            <person name="Satoh N."/>
            <person name="Rokhsar D.S."/>
        </authorList>
    </citation>
    <scope>NUCLEOTIDE SEQUENCE [LARGE SCALE GENOMIC DNA]</scope>
</reference>
<feature type="domain" description="Ribosomal RNA-processing protein 7 C-terminal" evidence="3">
    <location>
        <begin position="4"/>
        <end position="43"/>
    </location>
</feature>
<reference evidence="4" key="2">
    <citation type="journal article" date="2008" name="Genome Biol.">
        <title>Improved genome assembly and evidence-based global gene model set for the chordate Ciona intestinalis: new insight into intron and operon populations.</title>
        <authorList>
            <person name="Satou Y."/>
            <person name="Mineta K."/>
            <person name="Ogasawara M."/>
            <person name="Sasakura Y."/>
            <person name="Shoguchi E."/>
            <person name="Ueno K."/>
            <person name="Yamada L."/>
            <person name="Matsumoto J."/>
            <person name="Wasserscheid J."/>
            <person name="Dewar K."/>
            <person name="Wiley G.B."/>
            <person name="Macmil S.L."/>
            <person name="Roe B.A."/>
            <person name="Zeller R.W."/>
            <person name="Hastings K.E."/>
            <person name="Lemaire P."/>
            <person name="Lindquist E."/>
            <person name="Endo T."/>
            <person name="Hotta K."/>
            <person name="Inaba K."/>
        </authorList>
    </citation>
    <scope>NUCLEOTIDE SEQUENCE [LARGE SCALE GENOMIC DNA]</scope>
    <source>
        <strain evidence="4">wild type</strain>
    </source>
</reference>
<dbReference type="STRING" id="7719.ENSCINP00000014845"/>
<dbReference type="Ensembl" id="ENSCINT00000014845.3">
    <property type="protein sequence ID" value="ENSCINP00000014845.3"/>
    <property type="gene ID" value="ENSCING00000014535.2"/>
</dbReference>
<dbReference type="HOGENOM" id="CLU_215601_0_0_1"/>